<dbReference type="InterPro" id="IPR018357">
    <property type="entry name" value="Hexapep_transf_CS"/>
</dbReference>
<evidence type="ECO:0000313" key="4">
    <source>
        <dbReference type="EMBL" id="TYK64224.1"/>
    </source>
</evidence>
<keyword evidence="3" id="KW-0012">Acyltransferase</keyword>
<dbReference type="PROSITE" id="PS00101">
    <property type="entry name" value="HEXAPEP_TRANSFERASES"/>
    <property type="match status" value="1"/>
</dbReference>
<dbReference type="PANTHER" id="PTHR23416">
    <property type="entry name" value="SIALIC ACID SYNTHASE-RELATED"/>
    <property type="match status" value="1"/>
</dbReference>
<reference evidence="4 5" key="1">
    <citation type="submission" date="2019-08" db="EMBL/GenBank/DDBJ databases">
        <title>Microbe sample from Colwellia echini.</title>
        <authorList>
            <person name="Christiansen L."/>
            <person name="Pathiraja D."/>
            <person name="Schultz-Johansen M."/>
            <person name="Choi I.-G."/>
            <person name="Stougaard P."/>
        </authorList>
    </citation>
    <scope>NUCLEOTIDE SEQUENCE [LARGE SCALE GENOMIC DNA]</scope>
    <source>
        <strain evidence="4 5">A3</strain>
    </source>
</reference>
<evidence type="ECO:0000256" key="2">
    <source>
        <dbReference type="ARBA" id="ARBA00022737"/>
    </source>
</evidence>
<dbReference type="EMBL" id="PJAI02000037">
    <property type="protein sequence ID" value="TYK64224.1"/>
    <property type="molecule type" value="Genomic_DNA"/>
</dbReference>
<dbReference type="SUPFAM" id="SSF51161">
    <property type="entry name" value="Trimeric LpxA-like enzymes"/>
    <property type="match status" value="1"/>
</dbReference>
<dbReference type="Gene3D" id="2.160.10.10">
    <property type="entry name" value="Hexapeptide repeat proteins"/>
    <property type="match status" value="1"/>
</dbReference>
<dbReference type="Pfam" id="PF14602">
    <property type="entry name" value="Hexapep_2"/>
    <property type="match status" value="1"/>
</dbReference>
<organism evidence="4 5">
    <name type="scientific">Colwellia echini</name>
    <dbReference type="NCBI Taxonomy" id="1982103"/>
    <lineage>
        <taxon>Bacteria</taxon>
        <taxon>Pseudomonadati</taxon>
        <taxon>Pseudomonadota</taxon>
        <taxon>Gammaproteobacteria</taxon>
        <taxon>Alteromonadales</taxon>
        <taxon>Colwelliaceae</taxon>
        <taxon>Colwellia</taxon>
    </lineage>
</organism>
<evidence type="ECO:0000256" key="1">
    <source>
        <dbReference type="ARBA" id="ARBA00022679"/>
    </source>
</evidence>
<keyword evidence="5" id="KW-1185">Reference proteome</keyword>
<dbReference type="RefSeq" id="WP_101345696.1">
    <property type="nucleotide sequence ID" value="NZ_PJAI02000037.1"/>
</dbReference>
<keyword evidence="2" id="KW-0677">Repeat</keyword>
<dbReference type="Pfam" id="PF00132">
    <property type="entry name" value="Hexapep"/>
    <property type="match status" value="1"/>
</dbReference>
<dbReference type="CDD" id="cd03357">
    <property type="entry name" value="LbH_MAT_GAT"/>
    <property type="match status" value="1"/>
</dbReference>
<name>A0ABY3MSV5_9GAMM</name>
<evidence type="ECO:0000313" key="5">
    <source>
        <dbReference type="Proteomes" id="UP000815846"/>
    </source>
</evidence>
<gene>
    <name evidence="4" type="ORF">CWS31_016770</name>
</gene>
<protein>
    <submittedName>
        <fullName evidence="4">Sugar O-acetyltransferase</fullName>
    </submittedName>
</protein>
<dbReference type="InterPro" id="IPR001451">
    <property type="entry name" value="Hexapep"/>
</dbReference>
<dbReference type="InterPro" id="IPR051159">
    <property type="entry name" value="Hexapeptide_acetyltransf"/>
</dbReference>
<proteinExistence type="predicted"/>
<sequence length="190" mass="20367">MKHLFNSITSELITKRKSVHEVCNQFRRSPSKGNLKRVKALFQQCGDGVIIESGFHMDYGDNVSIGNNTYININCTILDGIVPIGNISTDNKGSISSGSISIGNDCLIGPNVQILAVSHDLEPQARRENKHNYVESISLGNNVWLGGGVIVLSGINIGDNSVVGAGSVVTKNIEANSFYAGNPAVKIRDL</sequence>
<accession>A0ABY3MSV5</accession>
<evidence type="ECO:0000256" key="3">
    <source>
        <dbReference type="ARBA" id="ARBA00023315"/>
    </source>
</evidence>
<comment type="caution">
    <text evidence="4">The sequence shown here is derived from an EMBL/GenBank/DDBJ whole genome shotgun (WGS) entry which is preliminary data.</text>
</comment>
<keyword evidence="1" id="KW-0808">Transferase</keyword>
<dbReference type="Proteomes" id="UP000815846">
    <property type="component" value="Unassembled WGS sequence"/>
</dbReference>
<dbReference type="InterPro" id="IPR011004">
    <property type="entry name" value="Trimer_LpxA-like_sf"/>
</dbReference>